<keyword evidence="2" id="KW-1185">Reference proteome</keyword>
<sequence length="117" mass="13887">MQISLGPPDHFHIYVHYTSNQEQEPDIGLDIYAQYLNTITSRSFHHTGFEIDCFLSSISSFYCFLLSSFQQYSTAFVQRQQRRLYPDRPFFSRVFITSNRFCYLFAILPEDLTRGLF</sequence>
<name>A0ABR4CS46_9HELO</name>
<proteinExistence type="predicted"/>
<organism evidence="1 2">
    <name type="scientific">Oculimacula yallundae</name>
    <dbReference type="NCBI Taxonomy" id="86028"/>
    <lineage>
        <taxon>Eukaryota</taxon>
        <taxon>Fungi</taxon>
        <taxon>Dikarya</taxon>
        <taxon>Ascomycota</taxon>
        <taxon>Pezizomycotina</taxon>
        <taxon>Leotiomycetes</taxon>
        <taxon>Helotiales</taxon>
        <taxon>Ploettnerulaceae</taxon>
        <taxon>Oculimacula</taxon>
    </lineage>
</organism>
<evidence type="ECO:0000313" key="2">
    <source>
        <dbReference type="Proteomes" id="UP001595075"/>
    </source>
</evidence>
<dbReference type="EMBL" id="JAZHXI010000004">
    <property type="protein sequence ID" value="KAL2072828.1"/>
    <property type="molecule type" value="Genomic_DNA"/>
</dbReference>
<accession>A0ABR4CS46</accession>
<comment type="caution">
    <text evidence="1">The sequence shown here is derived from an EMBL/GenBank/DDBJ whole genome shotgun (WGS) entry which is preliminary data.</text>
</comment>
<reference evidence="1 2" key="1">
    <citation type="journal article" date="2024" name="Commun. Biol.">
        <title>Comparative genomic analysis of thermophilic fungi reveals convergent evolutionary adaptations and gene losses.</title>
        <authorList>
            <person name="Steindorff A.S."/>
            <person name="Aguilar-Pontes M.V."/>
            <person name="Robinson A.J."/>
            <person name="Andreopoulos B."/>
            <person name="LaButti K."/>
            <person name="Kuo A."/>
            <person name="Mondo S."/>
            <person name="Riley R."/>
            <person name="Otillar R."/>
            <person name="Haridas S."/>
            <person name="Lipzen A."/>
            <person name="Grimwood J."/>
            <person name="Schmutz J."/>
            <person name="Clum A."/>
            <person name="Reid I.D."/>
            <person name="Moisan M.C."/>
            <person name="Butler G."/>
            <person name="Nguyen T.T.M."/>
            <person name="Dewar K."/>
            <person name="Conant G."/>
            <person name="Drula E."/>
            <person name="Henrissat B."/>
            <person name="Hansel C."/>
            <person name="Singer S."/>
            <person name="Hutchinson M.I."/>
            <person name="de Vries R.P."/>
            <person name="Natvig D.O."/>
            <person name="Powell A.J."/>
            <person name="Tsang A."/>
            <person name="Grigoriev I.V."/>
        </authorList>
    </citation>
    <scope>NUCLEOTIDE SEQUENCE [LARGE SCALE GENOMIC DNA]</scope>
    <source>
        <strain evidence="1 2">CBS 494.80</strain>
    </source>
</reference>
<gene>
    <name evidence="1" type="ORF">VTL71DRAFT_12171</name>
</gene>
<protein>
    <submittedName>
        <fullName evidence="1">Uncharacterized protein</fullName>
    </submittedName>
</protein>
<dbReference type="Proteomes" id="UP001595075">
    <property type="component" value="Unassembled WGS sequence"/>
</dbReference>
<evidence type="ECO:0000313" key="1">
    <source>
        <dbReference type="EMBL" id="KAL2072828.1"/>
    </source>
</evidence>